<dbReference type="InterPro" id="IPR036736">
    <property type="entry name" value="ACP-like_sf"/>
</dbReference>
<dbReference type="RefSeq" id="WP_129920137.1">
    <property type="nucleotide sequence ID" value="NZ_SEWE01000008.1"/>
</dbReference>
<evidence type="ECO:0000313" key="1">
    <source>
        <dbReference type="EMBL" id="RYU81833.1"/>
    </source>
</evidence>
<comment type="caution">
    <text evidence="1">The sequence shown here is derived from an EMBL/GenBank/DDBJ whole genome shotgun (WGS) entry which is preliminary data.</text>
</comment>
<dbReference type="OrthoDB" id="964025at2"/>
<proteinExistence type="predicted"/>
<organism evidence="1 2">
    <name type="scientific">Hymenobacter persicinus</name>
    <dbReference type="NCBI Taxonomy" id="2025506"/>
    <lineage>
        <taxon>Bacteria</taxon>
        <taxon>Pseudomonadati</taxon>
        <taxon>Bacteroidota</taxon>
        <taxon>Cytophagia</taxon>
        <taxon>Cytophagales</taxon>
        <taxon>Hymenobacteraceae</taxon>
        <taxon>Hymenobacter</taxon>
    </lineage>
</organism>
<dbReference type="Pfam" id="PF07377">
    <property type="entry name" value="DUF1493"/>
    <property type="match status" value="1"/>
</dbReference>
<keyword evidence="2" id="KW-1185">Reference proteome</keyword>
<accession>A0A4Q5LDN3</accession>
<dbReference type="EMBL" id="SEWE01000008">
    <property type="protein sequence ID" value="RYU81833.1"/>
    <property type="molecule type" value="Genomic_DNA"/>
</dbReference>
<dbReference type="AlphaFoldDB" id="A0A4Q5LDN3"/>
<evidence type="ECO:0000313" key="2">
    <source>
        <dbReference type="Proteomes" id="UP000294155"/>
    </source>
</evidence>
<gene>
    <name evidence="1" type="ORF">EWM57_05485</name>
</gene>
<name>A0A4Q5LDN3_9BACT</name>
<sequence>MEAAQAIMTFIQDVTSTQDLVITPATRIEEDLGVTGQDAVDLLLAIAARYHVDLRHLRWDKYFYSEPHLGNFLMGYRPRELFTVGDILQAVERGCFGPEYS</sequence>
<reference evidence="1 2" key="1">
    <citation type="submission" date="2019-02" db="EMBL/GenBank/DDBJ databases">
        <title>Bacterial novel species isolated from soil.</title>
        <authorList>
            <person name="Jung H.-Y."/>
        </authorList>
    </citation>
    <scope>NUCLEOTIDE SEQUENCE [LARGE SCALE GENOMIC DNA]</scope>
    <source>
        <strain evidence="1 2">1-3-3-3</strain>
    </source>
</reference>
<dbReference type="InterPro" id="IPR010862">
    <property type="entry name" value="DUF1493"/>
</dbReference>
<dbReference type="Proteomes" id="UP000294155">
    <property type="component" value="Unassembled WGS sequence"/>
</dbReference>
<protein>
    <submittedName>
        <fullName evidence="1">DUF1493 family protein</fullName>
    </submittedName>
</protein>
<dbReference type="Gene3D" id="1.10.1200.10">
    <property type="entry name" value="ACP-like"/>
    <property type="match status" value="1"/>
</dbReference>